<dbReference type="Proteomes" id="UP000676246">
    <property type="component" value="Unassembled WGS sequence"/>
</dbReference>
<dbReference type="GO" id="GO:0008270">
    <property type="term" value="F:zinc ion binding"/>
    <property type="evidence" value="ECO:0007669"/>
    <property type="project" value="InterPro"/>
</dbReference>
<keyword evidence="7" id="KW-0482">Metalloprotease</keyword>
<name>A0A940YF69_9BURK</name>
<evidence type="ECO:0000256" key="4">
    <source>
        <dbReference type="ARBA" id="ARBA00022723"/>
    </source>
</evidence>
<dbReference type="Pfam" id="PF00246">
    <property type="entry name" value="Peptidase_M14"/>
    <property type="match status" value="1"/>
</dbReference>
<dbReference type="PANTHER" id="PTHR11705:SF143">
    <property type="entry name" value="SLL0236 PROTEIN"/>
    <property type="match status" value="1"/>
</dbReference>
<keyword evidence="5" id="KW-0378">Hydrolase</keyword>
<accession>A0A940YF69</accession>
<evidence type="ECO:0000256" key="1">
    <source>
        <dbReference type="ARBA" id="ARBA00001947"/>
    </source>
</evidence>
<evidence type="ECO:0000259" key="9">
    <source>
        <dbReference type="PROSITE" id="PS52035"/>
    </source>
</evidence>
<comment type="similarity">
    <text evidence="2 8">Belongs to the peptidase M14 family.</text>
</comment>
<dbReference type="SUPFAM" id="SSF53187">
    <property type="entry name" value="Zn-dependent exopeptidases"/>
    <property type="match status" value="1"/>
</dbReference>
<gene>
    <name evidence="10" type="ORF">KAK03_00150</name>
</gene>
<keyword evidence="6" id="KW-0862">Zinc</keyword>
<evidence type="ECO:0000256" key="2">
    <source>
        <dbReference type="ARBA" id="ARBA00005988"/>
    </source>
</evidence>
<sequence length="341" mass="37712">MAGRSGASVLDEIDGLAAQCPPGMQVQTLCEIDARGRRCAVMSFGAGPTDPALPAFGVFGGVHGLERIGVEVVLAFLRAVLARWAWDVSLHDLLGRVRLVVVPLVNPGGLLRGTRANPAGVDLMRNAPVDCRHGAPWGVGGQRVSARLPWYRGPAGAAMQPEAQALCGVVERELLGRPLAISIDCHSGFGLEDRLWFPHAHTPTPIEHLPELHALSQVLDGALPHHRYRVEPQSLQYLAHGDLWDHLYLRAQQHPGTALLPLTLEMGSWLWVKKNPRQAFSRHGIFNPLIAHRQQRVLRRHLALLDHLMRAAASQHRWRPQPLLREAAREAALRHWYGARR</sequence>
<dbReference type="EMBL" id="JAGQDD010000001">
    <property type="protein sequence ID" value="MBQ0928874.1"/>
    <property type="molecule type" value="Genomic_DNA"/>
</dbReference>
<dbReference type="PROSITE" id="PS52035">
    <property type="entry name" value="PEPTIDASE_M14"/>
    <property type="match status" value="1"/>
</dbReference>
<organism evidence="10 11">
    <name type="scientific">Ideonella alba</name>
    <dbReference type="NCBI Taxonomy" id="2824118"/>
    <lineage>
        <taxon>Bacteria</taxon>
        <taxon>Pseudomonadati</taxon>
        <taxon>Pseudomonadota</taxon>
        <taxon>Betaproteobacteria</taxon>
        <taxon>Burkholderiales</taxon>
        <taxon>Sphaerotilaceae</taxon>
        <taxon>Ideonella</taxon>
    </lineage>
</organism>
<comment type="caution">
    <text evidence="10">The sequence shown here is derived from an EMBL/GenBank/DDBJ whole genome shotgun (WGS) entry which is preliminary data.</text>
</comment>
<dbReference type="GO" id="GO:0006508">
    <property type="term" value="P:proteolysis"/>
    <property type="evidence" value="ECO:0007669"/>
    <property type="project" value="UniProtKB-KW"/>
</dbReference>
<protein>
    <submittedName>
        <fullName evidence="10">Zinc carboxypeptidase</fullName>
    </submittedName>
</protein>
<keyword evidence="4" id="KW-0479">Metal-binding</keyword>
<feature type="domain" description="Peptidase M14" evidence="9">
    <location>
        <begin position="2"/>
        <end position="341"/>
    </location>
</feature>
<dbReference type="InterPro" id="IPR000834">
    <property type="entry name" value="Peptidase_M14"/>
</dbReference>
<dbReference type="InterPro" id="IPR057246">
    <property type="entry name" value="CARBOXYPEPT_ZN_1"/>
</dbReference>
<evidence type="ECO:0000256" key="7">
    <source>
        <dbReference type="ARBA" id="ARBA00023049"/>
    </source>
</evidence>
<evidence type="ECO:0000256" key="5">
    <source>
        <dbReference type="ARBA" id="ARBA00022801"/>
    </source>
</evidence>
<dbReference type="GO" id="GO:0005615">
    <property type="term" value="C:extracellular space"/>
    <property type="evidence" value="ECO:0007669"/>
    <property type="project" value="TreeGrafter"/>
</dbReference>
<dbReference type="AlphaFoldDB" id="A0A940YF69"/>
<dbReference type="PANTHER" id="PTHR11705">
    <property type="entry name" value="PROTEASE FAMILY M14 CARBOXYPEPTIDASE A,B"/>
    <property type="match status" value="1"/>
</dbReference>
<evidence type="ECO:0000256" key="8">
    <source>
        <dbReference type="PROSITE-ProRule" id="PRU01379"/>
    </source>
</evidence>
<dbReference type="Gene3D" id="3.40.630.10">
    <property type="entry name" value="Zn peptidases"/>
    <property type="match status" value="1"/>
</dbReference>
<dbReference type="SMART" id="SM00631">
    <property type="entry name" value="Zn_pept"/>
    <property type="match status" value="1"/>
</dbReference>
<comment type="caution">
    <text evidence="8">Lacks conserved residue(s) required for the propagation of feature annotation.</text>
</comment>
<keyword evidence="11" id="KW-1185">Reference proteome</keyword>
<dbReference type="RefSeq" id="WP_210850991.1">
    <property type="nucleotide sequence ID" value="NZ_JAGQDD010000001.1"/>
</dbReference>
<evidence type="ECO:0000256" key="6">
    <source>
        <dbReference type="ARBA" id="ARBA00022833"/>
    </source>
</evidence>
<evidence type="ECO:0000256" key="3">
    <source>
        <dbReference type="ARBA" id="ARBA00022670"/>
    </source>
</evidence>
<keyword evidence="3" id="KW-0645">Protease</keyword>
<dbReference type="GO" id="GO:0004181">
    <property type="term" value="F:metallocarboxypeptidase activity"/>
    <property type="evidence" value="ECO:0007669"/>
    <property type="project" value="InterPro"/>
</dbReference>
<evidence type="ECO:0000313" key="10">
    <source>
        <dbReference type="EMBL" id="MBQ0928874.1"/>
    </source>
</evidence>
<reference evidence="10 11" key="1">
    <citation type="submission" date="2021-04" db="EMBL/GenBank/DDBJ databases">
        <title>The genome sequence of Ideonella sp. 3Y2.</title>
        <authorList>
            <person name="Liu Y."/>
        </authorList>
    </citation>
    <scope>NUCLEOTIDE SEQUENCE [LARGE SCALE GENOMIC DNA]</scope>
    <source>
        <strain evidence="10 11">3Y2</strain>
    </source>
</reference>
<evidence type="ECO:0000313" key="11">
    <source>
        <dbReference type="Proteomes" id="UP000676246"/>
    </source>
</evidence>
<keyword evidence="10" id="KW-0121">Carboxypeptidase</keyword>
<comment type="cofactor">
    <cofactor evidence="1">
        <name>Zn(2+)</name>
        <dbReference type="ChEBI" id="CHEBI:29105"/>
    </cofactor>
</comment>
<dbReference type="PROSITE" id="PS00132">
    <property type="entry name" value="CARBOXYPEPT_ZN_1"/>
    <property type="match status" value="1"/>
</dbReference>
<proteinExistence type="inferred from homology"/>